<dbReference type="RefSeq" id="WP_341368625.1">
    <property type="nucleotide sequence ID" value="NZ_CP150951.2"/>
</dbReference>
<accession>A0ABZ2V7I2</accession>
<organism evidence="2 3">
    <name type="scientific">Yoonia phaeophyticola</name>
    <dbReference type="NCBI Taxonomy" id="3137369"/>
    <lineage>
        <taxon>Bacteria</taxon>
        <taxon>Pseudomonadati</taxon>
        <taxon>Pseudomonadota</taxon>
        <taxon>Alphaproteobacteria</taxon>
        <taxon>Rhodobacterales</taxon>
        <taxon>Paracoccaceae</taxon>
        <taxon>Yoonia</taxon>
    </lineage>
</organism>
<dbReference type="Proteomes" id="UP001440612">
    <property type="component" value="Chromosome"/>
</dbReference>
<evidence type="ECO:0000313" key="3">
    <source>
        <dbReference type="Proteomes" id="UP001440612"/>
    </source>
</evidence>
<name>A0ABZ2V7I2_9RHOB</name>
<sequence>MKTLKLAAALVLMAAPAFAQTNDASVDPNRITVQMMPGLTSSNQLPTERLINARKALAAGQSIYVSDMRAIADFGDGFAAYRFADWLAENSDDPSYSDIAHYYGIAAATARGGAIRQMIRALDQVNPETLVRARSDVLENILFTYAKAGNALAVEAVIRYDTAQRPFGRLGSEVATLLDHIDGENAVQVSLHLAAGILQNPQATQFDLDQAQTYLDIAMSSQSLESRLVASNLAPLLDEASIKLTSASTETSQ</sequence>
<evidence type="ECO:0008006" key="4">
    <source>
        <dbReference type="Google" id="ProtNLM"/>
    </source>
</evidence>
<keyword evidence="1" id="KW-0732">Signal</keyword>
<protein>
    <recommendedName>
        <fullName evidence="4">Sel1 repeat family protein</fullName>
    </recommendedName>
</protein>
<evidence type="ECO:0000256" key="1">
    <source>
        <dbReference type="SAM" id="SignalP"/>
    </source>
</evidence>
<keyword evidence="3" id="KW-1185">Reference proteome</keyword>
<evidence type="ECO:0000313" key="2">
    <source>
        <dbReference type="EMBL" id="WZC50523.1"/>
    </source>
</evidence>
<dbReference type="EMBL" id="CP150951">
    <property type="protein sequence ID" value="WZC50523.1"/>
    <property type="molecule type" value="Genomic_DNA"/>
</dbReference>
<gene>
    <name evidence="2" type="ORF">AABB29_07855</name>
</gene>
<feature type="chain" id="PRO_5045663921" description="Sel1 repeat family protein" evidence="1">
    <location>
        <begin position="20"/>
        <end position="253"/>
    </location>
</feature>
<feature type="signal peptide" evidence="1">
    <location>
        <begin position="1"/>
        <end position="19"/>
    </location>
</feature>
<reference evidence="3" key="1">
    <citation type="submission" date="2024-04" db="EMBL/GenBank/DDBJ databases">
        <title>Phylogenomic analyses of a clade within the roseobacter group suggest taxonomic reassignments of species of the genera Aestuariivita, Citreicella, Loktanella, Nautella, Pelagibaca, Ruegeria, Thalassobius, Thiobacimonas and Tropicibacter, and the proposal o.</title>
        <authorList>
            <person name="Jeon C.O."/>
        </authorList>
    </citation>
    <scope>NUCLEOTIDE SEQUENCE [LARGE SCALE GENOMIC DNA]</scope>
    <source>
        <strain evidence="3">BS5-3</strain>
    </source>
</reference>
<proteinExistence type="predicted"/>